<protein>
    <submittedName>
        <fullName evidence="1">Uncharacterized protein</fullName>
    </submittedName>
</protein>
<keyword evidence="2" id="KW-1185">Reference proteome</keyword>
<evidence type="ECO:0000313" key="1">
    <source>
        <dbReference type="EMBL" id="MVQ49384.1"/>
    </source>
</evidence>
<dbReference type="RefSeq" id="WP_181645122.1">
    <property type="nucleotide sequence ID" value="NZ_WSEK01000004.1"/>
</dbReference>
<sequence length="156" mass="16830">MTRVVLVPGVLALLPAYASLEDPVAELRAACLSAVSWLARDVQVLGNPRVAAHLLDATHRAGDEPSYLVVGNGSATRTEKAPGHLDERSHAFDAALGAALSSSDASWPSFGLGKDLLASLDGIDRLRELLPPAYESVVDYDDDPYGVQYWVMRWSW</sequence>
<dbReference type="Proteomes" id="UP000473525">
    <property type="component" value="Unassembled WGS sequence"/>
</dbReference>
<proteinExistence type="predicted"/>
<organism evidence="1 2">
    <name type="scientific">Nocardioides agri</name>
    <dbReference type="NCBI Taxonomy" id="2682843"/>
    <lineage>
        <taxon>Bacteria</taxon>
        <taxon>Bacillati</taxon>
        <taxon>Actinomycetota</taxon>
        <taxon>Actinomycetes</taxon>
        <taxon>Propionibacteriales</taxon>
        <taxon>Nocardioidaceae</taxon>
        <taxon>Nocardioides</taxon>
    </lineage>
</organism>
<gene>
    <name evidence="1" type="ORF">GON03_09335</name>
</gene>
<reference evidence="1 2" key="1">
    <citation type="submission" date="2019-12" db="EMBL/GenBank/DDBJ databases">
        <authorList>
            <person name="Huq M.A."/>
        </authorList>
    </citation>
    <scope>NUCLEOTIDE SEQUENCE [LARGE SCALE GENOMIC DNA]</scope>
    <source>
        <strain evidence="1 2">MAH-18</strain>
    </source>
</reference>
<evidence type="ECO:0000313" key="2">
    <source>
        <dbReference type="Proteomes" id="UP000473525"/>
    </source>
</evidence>
<comment type="caution">
    <text evidence="1">The sequence shown here is derived from an EMBL/GenBank/DDBJ whole genome shotgun (WGS) entry which is preliminary data.</text>
</comment>
<accession>A0A6L6XQ16</accession>
<dbReference type="AlphaFoldDB" id="A0A6L6XQ16"/>
<dbReference type="EMBL" id="WSEK01000004">
    <property type="protein sequence ID" value="MVQ49384.1"/>
    <property type="molecule type" value="Genomic_DNA"/>
</dbReference>
<name>A0A6L6XQ16_9ACTN</name>